<feature type="region of interest" description="Disordered" evidence="1">
    <location>
        <begin position="394"/>
        <end position="433"/>
    </location>
</feature>
<name>A0AAN7MQ50_MYCAM</name>
<accession>A0AAN7MQ50</accession>
<dbReference type="GO" id="GO:0005737">
    <property type="term" value="C:cytoplasm"/>
    <property type="evidence" value="ECO:0007669"/>
    <property type="project" value="TreeGrafter"/>
</dbReference>
<keyword evidence="3" id="KW-1185">Reference proteome</keyword>
<evidence type="ECO:0000313" key="3">
    <source>
        <dbReference type="Proteomes" id="UP001333110"/>
    </source>
</evidence>
<reference evidence="2 3" key="1">
    <citation type="journal article" date="2023" name="J. Hered.">
        <title>Chromosome-level genome of the wood stork (Mycteria americana) provides insight into avian chromosome evolution.</title>
        <authorList>
            <person name="Flamio R. Jr."/>
            <person name="Ramstad K.M."/>
        </authorList>
    </citation>
    <scope>NUCLEOTIDE SEQUENCE [LARGE SCALE GENOMIC DNA]</scope>
    <source>
        <strain evidence="2">JAX WOST 10</strain>
    </source>
</reference>
<sequence>MEKLINDVCDIPQGNLSSANEGSLTVTLEPPTDAEEFKANPSHEECGGGDVEKSGKSKLDKPHSPVEAVAMLLALRQQWALYRTKELKTYKMLKILLFVLQRSFLLVSRSSQKSRTHIHHLGLKPGYLDSSAEFSYERLTVIAVKPLLHNEKLYPELPTKPELVPFTREQLKIFEQCSWLENVDSYAEELESVAHQDRHEFYELLLNYMRCRKQLLLAEAELQAMMTDCQNIKGRLWTFKEEQKTVDTGAALVRFGVVPVASGVIEVAQQLIPAEISGSSAARTRVIEDPQFQSYLLMWLQRLVSVLQRIGCPGDHLFLFNHILGCPAGISEWAVLFIQDLVTKRQALRLLQPPPATGTAAAPDKSVTSIAVQTGNEPVSVSVAPIHKKKSWKQKSACLEREDEGAGPSQGEEDEELVNETETPRSLSLSELRDMRKDFSRCPGEHIATWLL</sequence>
<feature type="region of interest" description="Disordered" evidence="1">
    <location>
        <begin position="30"/>
        <end position="60"/>
    </location>
</feature>
<dbReference type="InterPro" id="IPR051436">
    <property type="entry name" value="Autophagy-related_EPG5"/>
</dbReference>
<dbReference type="EMBL" id="JAUNZN010000018">
    <property type="protein sequence ID" value="KAK4811305.1"/>
    <property type="molecule type" value="Genomic_DNA"/>
</dbReference>
<protein>
    <submittedName>
        <fullName evidence="2">Uncharacterized protein</fullName>
    </submittedName>
</protein>
<dbReference type="Proteomes" id="UP001333110">
    <property type="component" value="Unassembled WGS sequence"/>
</dbReference>
<feature type="compositionally biased region" description="Acidic residues" evidence="1">
    <location>
        <begin position="401"/>
        <end position="419"/>
    </location>
</feature>
<dbReference type="PANTHER" id="PTHR31139">
    <property type="entry name" value="ECTOPIC P GRANULES PROTEIN 5 HOMOLOG"/>
    <property type="match status" value="1"/>
</dbReference>
<feature type="compositionally biased region" description="Basic and acidic residues" evidence="1">
    <location>
        <begin position="35"/>
        <end position="60"/>
    </location>
</feature>
<proteinExistence type="predicted"/>
<comment type="caution">
    <text evidence="2">The sequence shown here is derived from an EMBL/GenBank/DDBJ whole genome shotgun (WGS) entry which is preliminary data.</text>
</comment>
<evidence type="ECO:0000313" key="2">
    <source>
        <dbReference type="EMBL" id="KAK4811305.1"/>
    </source>
</evidence>
<dbReference type="PANTHER" id="PTHR31139:SF4">
    <property type="entry name" value="ECTOPIC P GRANULES PROTEIN 5 HOMOLOG"/>
    <property type="match status" value="1"/>
</dbReference>
<evidence type="ECO:0000256" key="1">
    <source>
        <dbReference type="SAM" id="MobiDB-lite"/>
    </source>
</evidence>
<organism evidence="2 3">
    <name type="scientific">Mycteria americana</name>
    <name type="common">Wood stork</name>
    <dbReference type="NCBI Taxonomy" id="33587"/>
    <lineage>
        <taxon>Eukaryota</taxon>
        <taxon>Metazoa</taxon>
        <taxon>Chordata</taxon>
        <taxon>Craniata</taxon>
        <taxon>Vertebrata</taxon>
        <taxon>Euteleostomi</taxon>
        <taxon>Archelosauria</taxon>
        <taxon>Archosauria</taxon>
        <taxon>Dinosauria</taxon>
        <taxon>Saurischia</taxon>
        <taxon>Theropoda</taxon>
        <taxon>Coelurosauria</taxon>
        <taxon>Aves</taxon>
        <taxon>Neognathae</taxon>
        <taxon>Neoaves</taxon>
        <taxon>Aequornithes</taxon>
        <taxon>Ciconiiformes</taxon>
        <taxon>Ciconiidae</taxon>
        <taxon>Mycteria</taxon>
    </lineage>
</organism>
<dbReference type="GO" id="GO:0097352">
    <property type="term" value="P:autophagosome maturation"/>
    <property type="evidence" value="ECO:0007669"/>
    <property type="project" value="TreeGrafter"/>
</dbReference>
<gene>
    <name evidence="2" type="ORF">QYF61_023357</name>
</gene>
<dbReference type="AlphaFoldDB" id="A0AAN7MQ50"/>